<reference evidence="7" key="1">
    <citation type="submission" date="2019-01" db="EMBL/GenBank/DDBJ databases">
        <title>Gri0909 isolated from a small marine red alga.</title>
        <authorList>
            <person name="Kim J."/>
            <person name="Jeong S.E."/>
            <person name="Jeon C.O."/>
        </authorList>
    </citation>
    <scope>NUCLEOTIDE SEQUENCE [LARGE SCALE GENOMIC DNA]</scope>
    <source>
        <strain evidence="7">Gri0909</strain>
    </source>
</reference>
<evidence type="ECO:0000259" key="5">
    <source>
        <dbReference type="PROSITE" id="PS51635"/>
    </source>
</evidence>
<dbReference type="PANTHER" id="PTHR14226">
    <property type="entry name" value="NEUROPATHY TARGET ESTERASE/SWISS CHEESE D.MELANOGASTER"/>
    <property type="match status" value="1"/>
</dbReference>
<dbReference type="GO" id="GO:0016042">
    <property type="term" value="P:lipid catabolic process"/>
    <property type="evidence" value="ECO:0007669"/>
    <property type="project" value="UniProtKB-UniRule"/>
</dbReference>
<evidence type="ECO:0000313" key="6">
    <source>
        <dbReference type="EMBL" id="RVU33650.1"/>
    </source>
</evidence>
<evidence type="ECO:0000256" key="1">
    <source>
        <dbReference type="ARBA" id="ARBA00022801"/>
    </source>
</evidence>
<dbReference type="Proteomes" id="UP000287447">
    <property type="component" value="Unassembled WGS sequence"/>
</dbReference>
<comment type="caution">
    <text evidence="6">The sequence shown here is derived from an EMBL/GenBank/DDBJ whole genome shotgun (WGS) entry which is preliminary data.</text>
</comment>
<dbReference type="PROSITE" id="PS51635">
    <property type="entry name" value="PNPLA"/>
    <property type="match status" value="1"/>
</dbReference>
<proteinExistence type="predicted"/>
<accession>A0A3S2W6F4</accession>
<evidence type="ECO:0000256" key="2">
    <source>
        <dbReference type="ARBA" id="ARBA00022963"/>
    </source>
</evidence>
<dbReference type="Gene3D" id="3.40.1090.10">
    <property type="entry name" value="Cytosolic phospholipase A2 catalytic domain"/>
    <property type="match status" value="2"/>
</dbReference>
<feature type="active site" description="Nucleophile" evidence="4">
    <location>
        <position position="49"/>
    </location>
</feature>
<keyword evidence="7" id="KW-1185">Reference proteome</keyword>
<dbReference type="GO" id="GO:0016787">
    <property type="term" value="F:hydrolase activity"/>
    <property type="evidence" value="ECO:0007669"/>
    <property type="project" value="UniProtKB-UniRule"/>
</dbReference>
<keyword evidence="3 4" id="KW-0443">Lipid metabolism</keyword>
<feature type="short sequence motif" description="GXSXG" evidence="4">
    <location>
        <begin position="47"/>
        <end position="51"/>
    </location>
</feature>
<dbReference type="PANTHER" id="PTHR14226:SF78">
    <property type="entry name" value="SLR0060 PROTEIN"/>
    <property type="match status" value="1"/>
</dbReference>
<dbReference type="OrthoDB" id="9807112at2"/>
<feature type="active site" description="Proton acceptor" evidence="4">
    <location>
        <position position="201"/>
    </location>
</feature>
<evidence type="ECO:0000256" key="4">
    <source>
        <dbReference type="PROSITE-ProRule" id="PRU01161"/>
    </source>
</evidence>
<name>A0A3S2W6F4_9PROT</name>
<feature type="short sequence motif" description="DGA/G" evidence="4">
    <location>
        <begin position="201"/>
        <end position="203"/>
    </location>
</feature>
<dbReference type="SUPFAM" id="SSF52151">
    <property type="entry name" value="FabD/lysophospholipase-like"/>
    <property type="match status" value="1"/>
</dbReference>
<dbReference type="InterPro" id="IPR016035">
    <property type="entry name" value="Acyl_Trfase/lysoPLipase"/>
</dbReference>
<evidence type="ECO:0000313" key="7">
    <source>
        <dbReference type="Proteomes" id="UP000287447"/>
    </source>
</evidence>
<dbReference type="EMBL" id="SADE01000004">
    <property type="protein sequence ID" value="RVU33650.1"/>
    <property type="molecule type" value="Genomic_DNA"/>
</dbReference>
<keyword evidence="1 4" id="KW-0378">Hydrolase</keyword>
<feature type="domain" description="PNPLA" evidence="5">
    <location>
        <begin position="15"/>
        <end position="214"/>
    </location>
</feature>
<dbReference type="AlphaFoldDB" id="A0A3S2W6F4"/>
<gene>
    <name evidence="6" type="ORF">EOI86_21065</name>
</gene>
<protein>
    <submittedName>
        <fullName evidence="6">Patatin-like phospholipase family protein</fullName>
    </submittedName>
</protein>
<feature type="short sequence motif" description="GXGXXG" evidence="4">
    <location>
        <begin position="19"/>
        <end position="24"/>
    </location>
</feature>
<dbReference type="RefSeq" id="WP_127767680.1">
    <property type="nucleotide sequence ID" value="NZ_SADE01000004.1"/>
</dbReference>
<organism evidence="6 7">
    <name type="scientific">Hwanghaeella grinnelliae</name>
    <dbReference type="NCBI Taxonomy" id="2500179"/>
    <lineage>
        <taxon>Bacteria</taxon>
        <taxon>Pseudomonadati</taxon>
        <taxon>Pseudomonadota</taxon>
        <taxon>Alphaproteobacteria</taxon>
        <taxon>Rhodospirillales</taxon>
        <taxon>Rhodospirillaceae</taxon>
        <taxon>Hwanghaeella</taxon>
    </lineage>
</organism>
<sequence>MPKRNGKTFEKSINLALQGGGAHGAFTWGVLDRLLEDGRIYIEAISGTSAGAMNAVAVADGLMRGGEEGARQVLHDFWKAVSDVGRMSPIQRSVIDVFMGNWSLENNPTYMFLDLLNRVASPYDLNPMNFNPLRDILEKSIDFESVDSCDKMDVYLSATNVETGRVRVFNRAEITPDVVMASACLPLMFHAVEIDGVPYWDGGYMGNPVLFPFHRRSASADIVIVQINPVVRKGTPRSAREIMDRMNEITFNSSLLKELRAIDFVHRLLEDEALDPKEYSYPLVHIIESHENLKNLGASSKMNAEWNFLRHLFDVGRSAADDWIDRNYDRLGVTSTVDIRTMFQGNGGDHHE</sequence>
<dbReference type="Pfam" id="PF01734">
    <property type="entry name" value="Patatin"/>
    <property type="match status" value="1"/>
</dbReference>
<dbReference type="InterPro" id="IPR002641">
    <property type="entry name" value="PNPLA_dom"/>
</dbReference>
<dbReference type="InterPro" id="IPR050301">
    <property type="entry name" value="NTE"/>
</dbReference>
<keyword evidence="2 4" id="KW-0442">Lipid degradation</keyword>
<evidence type="ECO:0000256" key="3">
    <source>
        <dbReference type="ARBA" id="ARBA00023098"/>
    </source>
</evidence>